<dbReference type="GO" id="GO:0003676">
    <property type="term" value="F:nucleic acid binding"/>
    <property type="evidence" value="ECO:0007669"/>
    <property type="project" value="InterPro"/>
</dbReference>
<evidence type="ECO:0000259" key="3">
    <source>
        <dbReference type="PROSITE" id="PS50013"/>
    </source>
</evidence>
<dbReference type="Pfam" id="PF02493">
    <property type="entry name" value="MORN"/>
    <property type="match status" value="4"/>
</dbReference>
<dbReference type="SMART" id="SM00343">
    <property type="entry name" value="ZnF_C2HC"/>
    <property type="match status" value="1"/>
</dbReference>
<dbReference type="InterPro" id="IPR016197">
    <property type="entry name" value="Chromo-like_dom_sf"/>
</dbReference>
<dbReference type="EMBL" id="JBAMMX010000011">
    <property type="protein sequence ID" value="KAK6931813.1"/>
    <property type="molecule type" value="Genomic_DNA"/>
</dbReference>
<dbReference type="Gene3D" id="2.40.50.40">
    <property type="match status" value="1"/>
</dbReference>
<dbReference type="PROSITE" id="PS50158">
    <property type="entry name" value="ZF_CCHC"/>
    <property type="match status" value="1"/>
</dbReference>
<dbReference type="Gene3D" id="3.40.50.1440">
    <property type="entry name" value="Tubulin/FtsZ, GTPase domain"/>
    <property type="match status" value="1"/>
</dbReference>
<dbReference type="PROSITE" id="PS50013">
    <property type="entry name" value="CHROMO_2"/>
    <property type="match status" value="1"/>
</dbReference>
<evidence type="ECO:0000256" key="1">
    <source>
        <dbReference type="ARBA" id="ARBA00022737"/>
    </source>
</evidence>
<keyword evidence="2" id="KW-0863">Zinc-finger</keyword>
<dbReference type="SUPFAM" id="SSF82185">
    <property type="entry name" value="Histone H3 K4-specific methyltransferase SET7/9 N-terminal domain"/>
    <property type="match status" value="1"/>
</dbReference>
<dbReference type="AlphaFoldDB" id="A0AAN8VQ38"/>
<protein>
    <submittedName>
        <fullName evidence="5">MORN motif</fullName>
    </submittedName>
</protein>
<feature type="domain" description="Chromo" evidence="3">
    <location>
        <begin position="210"/>
        <end position="274"/>
    </location>
</feature>
<dbReference type="Proteomes" id="UP001370490">
    <property type="component" value="Unassembled WGS sequence"/>
</dbReference>
<evidence type="ECO:0000313" key="6">
    <source>
        <dbReference type="Proteomes" id="UP001370490"/>
    </source>
</evidence>
<feature type="non-terminal residue" evidence="5">
    <location>
        <position position="1"/>
    </location>
</feature>
<dbReference type="SUPFAM" id="SSF54160">
    <property type="entry name" value="Chromo domain-like"/>
    <property type="match status" value="1"/>
</dbReference>
<keyword evidence="1" id="KW-0677">Repeat</keyword>
<dbReference type="GO" id="GO:0009707">
    <property type="term" value="C:chloroplast outer membrane"/>
    <property type="evidence" value="ECO:0007669"/>
    <property type="project" value="TreeGrafter"/>
</dbReference>
<evidence type="ECO:0000259" key="4">
    <source>
        <dbReference type="PROSITE" id="PS50158"/>
    </source>
</evidence>
<dbReference type="GO" id="GO:0010020">
    <property type="term" value="P:chloroplast fission"/>
    <property type="evidence" value="ECO:0007669"/>
    <property type="project" value="TreeGrafter"/>
</dbReference>
<name>A0AAN8VQ38_9MAGN</name>
<organism evidence="5 6">
    <name type="scientific">Dillenia turbinata</name>
    <dbReference type="NCBI Taxonomy" id="194707"/>
    <lineage>
        <taxon>Eukaryota</taxon>
        <taxon>Viridiplantae</taxon>
        <taxon>Streptophyta</taxon>
        <taxon>Embryophyta</taxon>
        <taxon>Tracheophyta</taxon>
        <taxon>Spermatophyta</taxon>
        <taxon>Magnoliopsida</taxon>
        <taxon>eudicotyledons</taxon>
        <taxon>Gunneridae</taxon>
        <taxon>Pentapetalae</taxon>
        <taxon>Dilleniales</taxon>
        <taxon>Dilleniaceae</taxon>
        <taxon>Dillenia</taxon>
    </lineage>
</organism>
<evidence type="ECO:0000256" key="2">
    <source>
        <dbReference type="PROSITE-ProRule" id="PRU00047"/>
    </source>
</evidence>
<gene>
    <name evidence="5" type="ORF">RJ641_003606</name>
</gene>
<keyword evidence="6" id="KW-1185">Reference proteome</keyword>
<dbReference type="Gene3D" id="2.20.110.10">
    <property type="entry name" value="Histone H3 K4-specific methyltransferase SET7/9 N-terminal domain"/>
    <property type="match status" value="2"/>
</dbReference>
<keyword evidence="2" id="KW-0479">Metal-binding</keyword>
<reference evidence="5 6" key="1">
    <citation type="submission" date="2023-12" db="EMBL/GenBank/DDBJ databases">
        <title>A high-quality genome assembly for Dillenia turbinata (Dilleniales).</title>
        <authorList>
            <person name="Chanderbali A."/>
        </authorList>
    </citation>
    <scope>NUCLEOTIDE SEQUENCE [LARGE SCALE GENOMIC DNA]</scope>
    <source>
        <strain evidence="5">LSX21</strain>
        <tissue evidence="5">Leaf</tissue>
    </source>
</reference>
<proteinExistence type="predicted"/>
<dbReference type="InterPro" id="IPR036525">
    <property type="entry name" value="Tubulin/FtsZ_GTPase_sf"/>
</dbReference>
<evidence type="ECO:0000313" key="5">
    <source>
        <dbReference type="EMBL" id="KAK6931813.1"/>
    </source>
</evidence>
<dbReference type="InterPro" id="IPR000953">
    <property type="entry name" value="Chromo/chromo_shadow_dom"/>
</dbReference>
<dbReference type="PANTHER" id="PTHR43215">
    <property type="entry name" value="RADIAL SPOKE HEAD 1 HOMOLOG"/>
    <property type="match status" value="1"/>
</dbReference>
<keyword evidence="2" id="KW-0862">Zinc</keyword>
<dbReference type="SMART" id="SM00698">
    <property type="entry name" value="MORN"/>
    <property type="match status" value="4"/>
</dbReference>
<comment type="caution">
    <text evidence="5">The sequence shown here is derived from an EMBL/GenBank/DDBJ whole genome shotgun (WGS) entry which is preliminary data.</text>
</comment>
<dbReference type="Gene3D" id="4.10.60.10">
    <property type="entry name" value="Zinc finger, CCHC-type"/>
    <property type="match status" value="1"/>
</dbReference>
<dbReference type="InterPro" id="IPR001878">
    <property type="entry name" value="Znf_CCHC"/>
</dbReference>
<dbReference type="InterPro" id="IPR003409">
    <property type="entry name" value="MORN"/>
</dbReference>
<accession>A0AAN8VQ38</accession>
<sequence length="912" mass="102357">KIVHGLLSQVVTTGYGSDQTAIVDLFKKSRSSDRLAVGIFVKPFGFEGQKRQKEEGIYLNLHIRGNMKLNTITCRMEGRPAEGTSKQVQETECFRCGGKGHFASMCPTKNLNLVEREEADQQEDEELTIAERDGHVEEVEDNKRPGTHIFHTNVNCGGKVVKLACDSGCWANVVSQALVEKVKLRCGEHPEPHNVARINDTTLLVSKRNEEIEDILDEQTVLTRKGSYKKILVKWKVKPISESTWITEADFQCYNSELYKMYQTFHSPEMSSSKRGESRILINPTSVQEGGLLPQHFYSLPYYPSVFPLAANISNPINQVNFLGCINSSSKGFDLMEDFKPRVIDTDALLKKDMVTLDEALKSANNAVLSAVNAIYVLTTKFHNKLLDVPNKSSRQYKVRDVVEILDGYKEAKIGFGAGCSIKSSIVKAIYDCPFLDVSLKDLNGIVICILASSGVIENNDVHAFLSTFRQITECTTEILMSTIHELTLEPEILVTTVIIVGSVKEHPLQQTGVLSRLAQHFPFVFNFLMRQHSETDDSHEGRAPAIPHLPEAQQLSDNIEMPTRTSADGFAEVSGTYSEVLQMPPSSSYENVHTPREYENAHQKFEGGPLKVDATSPYSHYQNSRGLAFPREPLPGWNSRPEYQIAENTVEEKSTDFRDMPMLDNVRIYCLPVGVRLADESNDGPESSSMMHDPDSKITAIQNMYSWNELAEEGNEAVAHIHKTASTVLKEKYTDATKKQGGLSERAASMLEAERNSQKKWSPIVEMQYRGGVYRGRCQGGLPEGKGCLSLGDGSMYDGAWRHGNRSGIGTFYFSNGDVFQGSWRDDVMHGKGWFYFHTGDRWFASFWKGKASGEGRFYSKSGDVFFGHFQDGWRHGHFLRINVKGERFAEVWEEGRLVSCKQLDPEICDQ</sequence>
<dbReference type="GO" id="GO:0005829">
    <property type="term" value="C:cytosol"/>
    <property type="evidence" value="ECO:0007669"/>
    <property type="project" value="TreeGrafter"/>
</dbReference>
<dbReference type="Pfam" id="PF00098">
    <property type="entry name" value="zf-CCHC"/>
    <property type="match status" value="1"/>
</dbReference>
<dbReference type="SUPFAM" id="SSF57756">
    <property type="entry name" value="Retrovirus zinc finger-like domains"/>
    <property type="match status" value="1"/>
</dbReference>
<dbReference type="GO" id="GO:0008270">
    <property type="term" value="F:zinc ion binding"/>
    <property type="evidence" value="ECO:0007669"/>
    <property type="project" value="UniProtKB-KW"/>
</dbReference>
<dbReference type="PANTHER" id="PTHR43215:SF15">
    <property type="entry name" value="PROTEIN ACCUMULATION AND REPLICATION OF CHLOROPLASTS 3, CHLOROPLASTIC"/>
    <property type="match status" value="1"/>
</dbReference>
<feature type="domain" description="CCHC-type" evidence="4">
    <location>
        <begin position="93"/>
        <end position="107"/>
    </location>
</feature>
<dbReference type="InterPro" id="IPR036875">
    <property type="entry name" value="Znf_CCHC_sf"/>
</dbReference>